<dbReference type="EMBL" id="CP042383">
    <property type="protein sequence ID" value="QEA42270.1"/>
    <property type="molecule type" value="Genomic_DNA"/>
</dbReference>
<evidence type="ECO:0000256" key="2">
    <source>
        <dbReference type="ARBA" id="ARBA00022679"/>
    </source>
</evidence>
<gene>
    <name evidence="6" type="ORF">FGL85_06990</name>
</gene>
<feature type="domain" description="SOGP N-terminal" evidence="5">
    <location>
        <begin position="13"/>
        <end position="234"/>
    </location>
</feature>
<dbReference type="Gene3D" id="2.70.98.40">
    <property type="entry name" value="Glycoside hydrolase, family 65, N-terminal domain"/>
    <property type="match status" value="1"/>
</dbReference>
<dbReference type="InterPro" id="IPR008928">
    <property type="entry name" value="6-hairpin_glycosidase_sf"/>
</dbReference>
<organism evidence="6 7">
    <name type="scientific">Leuconostoc pseudomesenteroides</name>
    <dbReference type="NCBI Taxonomy" id="33968"/>
    <lineage>
        <taxon>Bacteria</taxon>
        <taxon>Bacillati</taxon>
        <taxon>Bacillota</taxon>
        <taxon>Bacilli</taxon>
        <taxon>Lactobacillales</taxon>
        <taxon>Lactobacillaceae</taxon>
        <taxon>Leuconostoc</taxon>
    </lineage>
</organism>
<evidence type="ECO:0000259" key="3">
    <source>
        <dbReference type="Pfam" id="PF17167"/>
    </source>
</evidence>
<evidence type="ECO:0000259" key="4">
    <source>
        <dbReference type="Pfam" id="PF21250"/>
    </source>
</evidence>
<dbReference type="AlphaFoldDB" id="A0A5B8T575"/>
<name>A0A5B8T575_LEUPS</name>
<dbReference type="GO" id="GO:0016757">
    <property type="term" value="F:glycosyltransferase activity"/>
    <property type="evidence" value="ECO:0007669"/>
    <property type="project" value="UniProtKB-KW"/>
</dbReference>
<dbReference type="GO" id="GO:0005975">
    <property type="term" value="P:carbohydrate metabolic process"/>
    <property type="evidence" value="ECO:0007669"/>
    <property type="project" value="InterPro"/>
</dbReference>
<dbReference type="InterPro" id="IPR033432">
    <property type="entry name" value="GH94_catalytic"/>
</dbReference>
<dbReference type="InterPro" id="IPR052047">
    <property type="entry name" value="GH94_Enzymes"/>
</dbReference>
<proteinExistence type="predicted"/>
<keyword evidence="2" id="KW-0808">Transferase</keyword>
<dbReference type="InterPro" id="IPR037018">
    <property type="entry name" value="GH65_N"/>
</dbReference>
<reference evidence="6 7" key="1">
    <citation type="submission" date="2019-06" db="EMBL/GenBank/DDBJ databases">
        <title>Genome analyses of bacteria isolated from kimchi.</title>
        <authorList>
            <person name="Lee S."/>
            <person name="Ahn S."/>
            <person name="Roh S."/>
        </authorList>
    </citation>
    <scope>NUCLEOTIDE SEQUENCE [LARGE SCALE GENOMIC DNA]</scope>
    <source>
        <strain evidence="6 7">CBA3630</strain>
    </source>
</reference>
<accession>A0A5B8T575</accession>
<dbReference type="Proteomes" id="UP000321296">
    <property type="component" value="Chromosome"/>
</dbReference>
<evidence type="ECO:0000256" key="1">
    <source>
        <dbReference type="ARBA" id="ARBA00022676"/>
    </source>
</evidence>
<dbReference type="PANTHER" id="PTHR37469:SF2">
    <property type="entry name" value="CELLOBIONIC ACID PHOSPHORYLASE"/>
    <property type="match status" value="1"/>
</dbReference>
<evidence type="ECO:0000313" key="6">
    <source>
        <dbReference type="EMBL" id="QEA42270.1"/>
    </source>
</evidence>
<protein>
    <submittedName>
        <fullName evidence="6">Cellobiose phosphorylase</fullName>
    </submittedName>
</protein>
<dbReference type="InterPro" id="IPR048771">
    <property type="entry name" value="SOGP_2nd"/>
</dbReference>
<feature type="domain" description="Glycosyl hydrolase 94 catalytic" evidence="3">
    <location>
        <begin position="678"/>
        <end position="951"/>
    </location>
</feature>
<dbReference type="RefSeq" id="WP_147651405.1">
    <property type="nucleotide sequence ID" value="NZ_CP042383.1"/>
</dbReference>
<feature type="domain" description="Glycoside phosphorylase super sandwich" evidence="4">
    <location>
        <begin position="298"/>
        <end position="541"/>
    </location>
</feature>
<dbReference type="InterPro" id="IPR012341">
    <property type="entry name" value="6hp_glycosidase-like_sf"/>
</dbReference>
<dbReference type="KEGG" id="lpse:FGL85_06990"/>
<evidence type="ECO:0000313" key="7">
    <source>
        <dbReference type="Proteomes" id="UP000321296"/>
    </source>
</evidence>
<dbReference type="Pfam" id="PF17167">
    <property type="entry name" value="Glyco_hydro_94"/>
    <property type="match status" value="1"/>
</dbReference>
<dbReference type="Pfam" id="PF21958">
    <property type="entry name" value="SOGP_N"/>
    <property type="match status" value="1"/>
</dbReference>
<dbReference type="SUPFAM" id="SSF48208">
    <property type="entry name" value="Six-hairpin glycosidases"/>
    <property type="match status" value="1"/>
</dbReference>
<dbReference type="Gene3D" id="1.50.10.10">
    <property type="match status" value="1"/>
</dbReference>
<evidence type="ECO:0000259" key="5">
    <source>
        <dbReference type="Pfam" id="PF21958"/>
    </source>
</evidence>
<keyword evidence="1" id="KW-0328">Glycosyltransferase</keyword>
<dbReference type="Pfam" id="PF21250">
    <property type="entry name" value="SOGP_2nd"/>
    <property type="match status" value="1"/>
</dbReference>
<dbReference type="PANTHER" id="PTHR37469">
    <property type="entry name" value="CELLOBIONIC ACID PHOSPHORYLASE-RELATED"/>
    <property type="match status" value="1"/>
</dbReference>
<dbReference type="InterPro" id="IPR053831">
    <property type="entry name" value="SOGP_N"/>
</dbReference>
<sequence>MPVIQDGRTKINLLDNGAISKIISGNIMVNQIEGNNLDGSFANIFLRVKQANQYNVHPLTGPLSNSEVNYSSNSVTWTGNFETVSYRLNLLIDDDTWFWEVDLEADQEKTVDVTYTQDLGLGIEKFVKTNEAYASQYIDHLVLNENDTIAIASRQNQSQSGQYPYLQEGSFDKLTSYSTDAYQFFGTEYKQDSIPKAFQQSNLDNFNKQNESAYTALRTGEIKISTDSVKIVFYASFQGNQPLGNKHSLMDLNKLHKRYHAIVTIGESKKLQPVTTIQPMNQVLAGEKLTEAELDKFFPKKIQVEKNNKQILSFFNSDGSHVVLPEKEKRQDRLSGNIVLSSLNRKPGVAVLASTQYVTGIFESHSVYANSDSNILSTDTRGAFNIFKISGTRIFVYINGEYQILGMPSLFVMHYNGADWYYKVNDDFIKISDDANSSNNQLTLRFESLKNKQYDILVTTQVDRQTLGADYQSEFNNDTLEIMPGPQQLMAEKMPDLGYKVDFSKYDGKTVDLSDEKILFDKKLEFPTNQVIAKYHDVTNFIVQTGIISDDLKLEDQFETRQAHAKNIKELLRSFHLTTSNSDKIALIERTNLILPWFAHDALVHLMSPHGLEQPSGAAWGTRDVSQGPTELFLATGHYSEVREIIMNLYSHQFADNGNWPQWFMFDQYSGIYANESHGDVIVWPMKVVADYLAATHDMTILQDGLPYLSQQTKKMTNENEKLIDHLVKQINYIENNFLYDTSVSAYGDGDWDDTLQPADASQKQEMASTWTEELTIEVLRKMAHVLEIGTDLQERCAQLADKMYEDFKKYFLQTDVLPGFIKMNSNHEVQQIIYPGDQKTGINYRLLPLSQGVLSKVLTGSKAQNALNIIKENLLYADGVRLMDRPAQYHGGVSQIFKRAEQSANFGREIGLLYVHAHIRYAEAIAVNGDKNEAWRLLDLVNPINLTDRVPNAAIRQSNVYFSSSDADFNTRYEAQENYDQLSKRSISVKGGWRLYSSGPGIFISALLQNIMTSGELGQNSTLPFDSDVHVTMD</sequence>